<dbReference type="Pfam" id="PF16211">
    <property type="entry name" value="Histone_H2A_C"/>
    <property type="match status" value="1"/>
</dbReference>
<dbReference type="InterPro" id="IPR002119">
    <property type="entry name" value="Histone_H2A"/>
</dbReference>
<evidence type="ECO:0000259" key="13">
    <source>
        <dbReference type="Pfam" id="PF16211"/>
    </source>
</evidence>
<dbReference type="InterPro" id="IPR007125">
    <property type="entry name" value="H2A/H2B/H3"/>
</dbReference>
<dbReference type="CDD" id="cd00074">
    <property type="entry name" value="HFD_H2A"/>
    <property type="match status" value="1"/>
</dbReference>
<evidence type="ECO:0000256" key="1">
    <source>
        <dbReference type="ARBA" id="ARBA00004123"/>
    </source>
</evidence>
<keyword evidence="6" id="KW-0007">Acetylation</keyword>
<evidence type="ECO:0000256" key="4">
    <source>
        <dbReference type="ARBA" id="ARBA00022454"/>
    </source>
</evidence>
<dbReference type="InterPro" id="IPR032454">
    <property type="entry name" value="Histone_H2A_C"/>
</dbReference>
<comment type="caution">
    <text evidence="14">The sequence shown here is derived from an EMBL/GenBank/DDBJ whole genome shotgun (WGS) entry which is preliminary data.</text>
</comment>
<feature type="domain" description="Core Histone H2A/H2B/H3" evidence="12">
    <location>
        <begin position="11"/>
        <end position="87"/>
    </location>
</feature>
<evidence type="ECO:0000313" key="14">
    <source>
        <dbReference type="EMBL" id="PRQ76623.1"/>
    </source>
</evidence>
<dbReference type="InterPro" id="IPR032458">
    <property type="entry name" value="Histone_H2A_CS"/>
</dbReference>
<keyword evidence="4 10" id="KW-0158">Chromosome</keyword>
<dbReference type="EMBL" id="LCTV02000002">
    <property type="protein sequence ID" value="PRQ76623.1"/>
    <property type="molecule type" value="Genomic_DNA"/>
</dbReference>
<dbReference type="PROSITE" id="PS00046">
    <property type="entry name" value="HISTONE_H2A"/>
    <property type="match status" value="1"/>
</dbReference>
<sequence length="166" mass="17901">MSAESKPTIRKAAESRSSKAGLQFPVGRTERIFRKGNYSKRLGAGAPVFLAAVLEYLTAEILELAGNAAKDNKKKRIIPRHLVLAIRNDDELDKLLGNVLVAEGGVLPKLQPALLPGQHPRQSATPRTPKSGSKASKSSSGGSWAKKAPHKVDVQAESQWQESTEL</sequence>
<evidence type="ECO:0000256" key="2">
    <source>
        <dbReference type="ARBA" id="ARBA00004286"/>
    </source>
</evidence>
<dbReference type="GO" id="GO:0046982">
    <property type="term" value="F:protein heterodimerization activity"/>
    <property type="evidence" value="ECO:0007669"/>
    <property type="project" value="InterPro"/>
</dbReference>
<evidence type="ECO:0000256" key="7">
    <source>
        <dbReference type="ARBA" id="ARBA00023125"/>
    </source>
</evidence>
<keyword evidence="9 10" id="KW-0544">Nucleosome core</keyword>
<keyword evidence="5" id="KW-0488">Methylation</keyword>
<keyword evidence="7 10" id="KW-0238">DNA-binding</keyword>
<keyword evidence="8 10" id="KW-0539">Nucleus</keyword>
<feature type="compositionally biased region" description="Low complexity" evidence="11">
    <location>
        <begin position="130"/>
        <end position="146"/>
    </location>
</feature>
<dbReference type="GO" id="GO:0003677">
    <property type="term" value="F:DNA binding"/>
    <property type="evidence" value="ECO:0007669"/>
    <property type="project" value="UniProtKB-KW"/>
</dbReference>
<dbReference type="GO" id="GO:0000786">
    <property type="term" value="C:nucleosome"/>
    <property type="evidence" value="ECO:0007669"/>
    <property type="project" value="UniProtKB-KW"/>
</dbReference>
<dbReference type="Gene3D" id="1.10.20.10">
    <property type="entry name" value="Histone, subunit A"/>
    <property type="match status" value="1"/>
</dbReference>
<reference evidence="14 15" key="1">
    <citation type="journal article" date="2018" name="Elife">
        <title>Functional genomics of lipid metabolism in the oleaginous yeast Rhodosporidium toruloides.</title>
        <authorList>
            <person name="Coradetti S.T."/>
            <person name="Pinel D."/>
            <person name="Geiselman G."/>
            <person name="Ito M."/>
            <person name="Mondo S."/>
            <person name="Reilly M.C."/>
            <person name="Cheng Y.F."/>
            <person name="Bauer S."/>
            <person name="Grigoriev I."/>
            <person name="Gladden J.M."/>
            <person name="Simmons B.A."/>
            <person name="Brem R."/>
            <person name="Arkin A.P."/>
            <person name="Skerker J.M."/>
        </authorList>
    </citation>
    <scope>NUCLEOTIDE SEQUENCE [LARGE SCALE GENOMIC DNA]</scope>
    <source>
        <strain evidence="14 15">NBRC 0880</strain>
    </source>
</reference>
<feature type="domain" description="Histone H2A C-terminal" evidence="13">
    <location>
        <begin position="90"/>
        <end position="116"/>
    </location>
</feature>
<comment type="similarity">
    <text evidence="3 10">Belongs to the histone H2A family.</text>
</comment>
<dbReference type="Proteomes" id="UP000239560">
    <property type="component" value="Unassembled WGS sequence"/>
</dbReference>
<dbReference type="OrthoDB" id="9421954at2759"/>
<comment type="subcellular location">
    <subcellularLocation>
        <location evidence="2">Chromosome</location>
    </subcellularLocation>
    <subcellularLocation>
        <location evidence="1 10">Nucleus</location>
    </subcellularLocation>
</comment>
<evidence type="ECO:0000256" key="11">
    <source>
        <dbReference type="SAM" id="MobiDB-lite"/>
    </source>
</evidence>
<dbReference type="AlphaFoldDB" id="A0A2T0AF53"/>
<dbReference type="GO" id="GO:0030527">
    <property type="term" value="F:structural constituent of chromatin"/>
    <property type="evidence" value="ECO:0007669"/>
    <property type="project" value="InterPro"/>
</dbReference>
<evidence type="ECO:0000259" key="12">
    <source>
        <dbReference type="Pfam" id="PF00125"/>
    </source>
</evidence>
<dbReference type="SMART" id="SM00414">
    <property type="entry name" value="H2A"/>
    <property type="match status" value="1"/>
</dbReference>
<evidence type="ECO:0000256" key="9">
    <source>
        <dbReference type="ARBA" id="ARBA00023269"/>
    </source>
</evidence>
<evidence type="ECO:0000256" key="8">
    <source>
        <dbReference type="ARBA" id="ARBA00023242"/>
    </source>
</evidence>
<evidence type="ECO:0000256" key="10">
    <source>
        <dbReference type="RuleBase" id="RU003767"/>
    </source>
</evidence>
<dbReference type="PANTHER" id="PTHR23430">
    <property type="entry name" value="HISTONE H2A"/>
    <property type="match status" value="1"/>
</dbReference>
<name>A0A2T0AF53_RHOTO</name>
<comment type="subunit">
    <text evidence="10">The nucleosome is a histone octamer containing two molecules each of H2A, H2B, H3 and H4 assembled in one H3-H4 heterotetramer and two H2A-H2B heterodimers. The octamer wraps approximately 147 bp of DNA.</text>
</comment>
<dbReference type="Pfam" id="PF00125">
    <property type="entry name" value="Histone"/>
    <property type="match status" value="1"/>
</dbReference>
<evidence type="ECO:0000256" key="6">
    <source>
        <dbReference type="ARBA" id="ARBA00022990"/>
    </source>
</evidence>
<evidence type="ECO:0000256" key="3">
    <source>
        <dbReference type="ARBA" id="ARBA00010691"/>
    </source>
</evidence>
<dbReference type="GO" id="GO:0005634">
    <property type="term" value="C:nucleus"/>
    <property type="evidence" value="ECO:0007669"/>
    <property type="project" value="UniProtKB-SubCell"/>
</dbReference>
<dbReference type="PRINTS" id="PR00620">
    <property type="entry name" value="HISTONEH2A"/>
</dbReference>
<feature type="region of interest" description="Disordered" evidence="11">
    <location>
        <begin position="1"/>
        <end position="21"/>
    </location>
</feature>
<dbReference type="FunFam" id="1.10.20.10:FF:000008">
    <property type="entry name" value="Histone H2A"/>
    <property type="match status" value="1"/>
</dbReference>
<feature type="compositionally biased region" description="Polar residues" evidence="11">
    <location>
        <begin position="156"/>
        <end position="166"/>
    </location>
</feature>
<feature type="region of interest" description="Disordered" evidence="11">
    <location>
        <begin position="111"/>
        <end position="166"/>
    </location>
</feature>
<evidence type="ECO:0000256" key="5">
    <source>
        <dbReference type="ARBA" id="ARBA00022481"/>
    </source>
</evidence>
<gene>
    <name evidence="14" type="ORF">AAT19DRAFT_12041</name>
</gene>
<organism evidence="14 15">
    <name type="scientific">Rhodotorula toruloides</name>
    <name type="common">Yeast</name>
    <name type="synonym">Rhodosporidium toruloides</name>
    <dbReference type="NCBI Taxonomy" id="5286"/>
    <lineage>
        <taxon>Eukaryota</taxon>
        <taxon>Fungi</taxon>
        <taxon>Dikarya</taxon>
        <taxon>Basidiomycota</taxon>
        <taxon>Pucciniomycotina</taxon>
        <taxon>Microbotryomycetes</taxon>
        <taxon>Sporidiobolales</taxon>
        <taxon>Sporidiobolaceae</taxon>
        <taxon>Rhodotorula</taxon>
    </lineage>
</organism>
<dbReference type="InterPro" id="IPR009072">
    <property type="entry name" value="Histone-fold"/>
</dbReference>
<accession>A0A2T0AF53</accession>
<dbReference type="SUPFAM" id="SSF47113">
    <property type="entry name" value="Histone-fold"/>
    <property type="match status" value="1"/>
</dbReference>
<protein>
    <recommendedName>
        <fullName evidence="10">Histone H2A</fullName>
    </recommendedName>
</protein>
<proteinExistence type="inferred from homology"/>
<evidence type="ECO:0000313" key="15">
    <source>
        <dbReference type="Proteomes" id="UP000239560"/>
    </source>
</evidence>